<keyword evidence="2" id="KW-1185">Reference proteome</keyword>
<dbReference type="EMBL" id="EU876853">
    <property type="protein sequence ID" value="ACG60386.1"/>
    <property type="molecule type" value="Genomic_DNA"/>
</dbReference>
<gene>
    <name evidence="1" type="ORF">phiPLPE_64</name>
</gene>
<dbReference type="GeneID" id="6779484"/>
<name>B5AX83_9CAUD</name>
<dbReference type="KEGG" id="vg:6779484"/>
<dbReference type="Proteomes" id="UP000001862">
    <property type="component" value="Segment"/>
</dbReference>
<sequence>MPIFVTEQKGTEFAEKPCAPLKGRSVFMAHGKTCETEVCPEDGSYRSSGKLAFTANPKLYPAVKFNDVGLVSAA</sequence>
<dbReference type="RefSeq" id="YP_002128498.1">
    <property type="nucleotide sequence ID" value="NC_011142.1"/>
</dbReference>
<evidence type="ECO:0000313" key="1">
    <source>
        <dbReference type="EMBL" id="ACG60386.1"/>
    </source>
</evidence>
<accession>B5AX83</accession>
<protein>
    <submittedName>
        <fullName evidence="1">Uncharacterized protein</fullName>
    </submittedName>
</protein>
<proteinExistence type="predicted"/>
<organism evidence="1 2">
    <name type="scientific">Iodobacter phage PhiPLPE</name>
    <dbReference type="NCBI Taxonomy" id="551895"/>
    <lineage>
        <taxon>Viruses</taxon>
        <taxon>Duplodnaviria</taxon>
        <taxon>Heunggongvirae</taxon>
        <taxon>Uroviricota</taxon>
        <taxon>Caudoviricetes</taxon>
        <taxon>Iodovirus</taxon>
        <taxon>Iodovirus PLPE</taxon>
    </lineage>
</organism>
<evidence type="ECO:0000313" key="2">
    <source>
        <dbReference type="Proteomes" id="UP000001862"/>
    </source>
</evidence>
<reference evidence="2" key="1">
    <citation type="journal article" date="2009" name="Environ. Microbiol. Rep.">
        <title>Isolation and genomic characterization of the first phage infecting Iodobacteria: ?PLPE, a myovirus having a novel set of features.</title>
        <authorList>
            <person name="Leblanc C."/>
            <person name="Caumont-Sarcos A."/>
            <person name="Comeau A.M."/>
            <person name="Krisch H.M."/>
        </authorList>
    </citation>
    <scope>NUCLEOTIDE SEQUENCE [LARGE SCALE GENOMIC DNA]</scope>
</reference>